<comment type="caution">
    <text evidence="2">The sequence shown here is derived from an EMBL/GenBank/DDBJ whole genome shotgun (WGS) entry which is preliminary data.</text>
</comment>
<evidence type="ECO:0000256" key="1">
    <source>
        <dbReference type="SAM" id="MobiDB-lite"/>
    </source>
</evidence>
<feature type="region of interest" description="Disordered" evidence="1">
    <location>
        <begin position="223"/>
        <end position="246"/>
    </location>
</feature>
<feature type="region of interest" description="Disordered" evidence="1">
    <location>
        <begin position="514"/>
        <end position="545"/>
    </location>
</feature>
<feature type="compositionally biased region" description="Basic and acidic residues" evidence="1">
    <location>
        <begin position="514"/>
        <end position="536"/>
    </location>
</feature>
<accession>A0A6A3JTC2</accession>
<protein>
    <submittedName>
        <fullName evidence="2">Uncharacterized protein</fullName>
    </submittedName>
</protein>
<feature type="region of interest" description="Disordered" evidence="1">
    <location>
        <begin position="276"/>
        <end position="330"/>
    </location>
</feature>
<dbReference type="AlphaFoldDB" id="A0A6A3JTC2"/>
<evidence type="ECO:0000313" key="3">
    <source>
        <dbReference type="Proteomes" id="UP000435112"/>
    </source>
</evidence>
<dbReference type="OrthoDB" id="126155at2759"/>
<evidence type="ECO:0000313" key="2">
    <source>
        <dbReference type="EMBL" id="KAE8997032.1"/>
    </source>
</evidence>
<dbReference type="Proteomes" id="UP000435112">
    <property type="component" value="Unassembled WGS sequence"/>
</dbReference>
<gene>
    <name evidence="2" type="ORF">PR002_g19145</name>
</gene>
<dbReference type="EMBL" id="QXFU01001704">
    <property type="protein sequence ID" value="KAE8997032.1"/>
    <property type="molecule type" value="Genomic_DNA"/>
</dbReference>
<proteinExistence type="predicted"/>
<name>A0A6A3JTC2_9STRA</name>
<reference evidence="2 3" key="1">
    <citation type="submission" date="2018-09" db="EMBL/GenBank/DDBJ databases">
        <title>Genomic investigation of the strawberry pathogen Phytophthora fragariae indicates pathogenicity is determined by transcriptional variation in three key races.</title>
        <authorList>
            <person name="Adams T.M."/>
            <person name="Armitage A.D."/>
            <person name="Sobczyk M.K."/>
            <person name="Bates H.J."/>
            <person name="Dunwell J.M."/>
            <person name="Nellist C.F."/>
            <person name="Harrison R.J."/>
        </authorList>
    </citation>
    <scope>NUCLEOTIDE SEQUENCE [LARGE SCALE GENOMIC DNA]</scope>
    <source>
        <strain evidence="2 3">SCRP324</strain>
    </source>
</reference>
<sequence>MSSRPVTPNTLAFIGPSHAPELAEFSYVRVRTVNGDTTTMQVVGPDSDEDGQDVVVPVSTIELRGVDATEAELWPGSYVAHPVAFVQPSGPCVGQWAYGVVVRYEVNSLGTWLSVVSGGQSVSVALFEPLRIIKADPITYALEIGATVSDMVLNPRELLHQQDAAIKACRKRKGDLLASIRPKLTVPFKPDDLVTLVRHHDLSLIKVRKQHVLDCLTGPRKKNTLDLYRDPQTAAPADSEAEGPQRLEETEHFGDLLSISGTSEDEDIQEVRQLSRTLGKRTRTFGTEESEPRQRVQQPDSDNDGYSDDDAGRGSFRPSPTQRRVSRTVLHPRFHGKSARYVLERMQQSGHAPFLRLPPVCRGLWEFGFLARGLTLMHCRSTDLWDQIQAQDITTSYTDFSERNTLRPAPAATSRTDVSSALRNLKVFAQEFYTDVVIRVIDSAIAFVDRYKAISDSDTMGWKLMVFWITSKFGRFRGHVVARDLVSAQVVEHEFSRVDEELLELMDLRRSHRGADTVPHRGHHNQETTRRGDRQRRQSSVPAAVYTALPRQGDKKLCMKWISVMGCSGNGHGGCFDSKRAHFRPKELPDIVKAHITEKFNGLAPDLKEE</sequence>
<organism evidence="2 3">
    <name type="scientific">Phytophthora rubi</name>
    <dbReference type="NCBI Taxonomy" id="129364"/>
    <lineage>
        <taxon>Eukaryota</taxon>
        <taxon>Sar</taxon>
        <taxon>Stramenopiles</taxon>
        <taxon>Oomycota</taxon>
        <taxon>Peronosporomycetes</taxon>
        <taxon>Peronosporales</taxon>
        <taxon>Peronosporaceae</taxon>
        <taxon>Phytophthora</taxon>
    </lineage>
</organism>